<dbReference type="Pfam" id="PF07715">
    <property type="entry name" value="Plug"/>
    <property type="match status" value="1"/>
</dbReference>
<reference evidence="14" key="1">
    <citation type="journal article" date="2019" name="Int. J. Syst. Evol. Microbiol.">
        <title>The Global Catalogue of Microorganisms (GCM) 10K type strain sequencing project: providing services to taxonomists for standard genome sequencing and annotation.</title>
        <authorList>
            <consortium name="The Broad Institute Genomics Platform"/>
            <consortium name="The Broad Institute Genome Sequencing Center for Infectious Disease"/>
            <person name="Wu L."/>
            <person name="Ma J."/>
        </authorList>
    </citation>
    <scope>NUCLEOTIDE SEQUENCE [LARGE SCALE GENOMIC DNA]</scope>
    <source>
        <strain evidence="14">DFY28</strain>
    </source>
</reference>
<evidence type="ECO:0000256" key="4">
    <source>
        <dbReference type="ARBA" id="ARBA00022692"/>
    </source>
</evidence>
<evidence type="ECO:0000259" key="11">
    <source>
        <dbReference type="Pfam" id="PF00593"/>
    </source>
</evidence>
<keyword evidence="14" id="KW-1185">Reference proteome</keyword>
<dbReference type="PANTHER" id="PTHR30069">
    <property type="entry name" value="TONB-DEPENDENT OUTER MEMBRANE RECEPTOR"/>
    <property type="match status" value="1"/>
</dbReference>
<dbReference type="PANTHER" id="PTHR30069:SF29">
    <property type="entry name" value="HEMOGLOBIN AND HEMOGLOBIN-HAPTOGLOBIN-BINDING PROTEIN 1-RELATED"/>
    <property type="match status" value="1"/>
</dbReference>
<evidence type="ECO:0000256" key="10">
    <source>
        <dbReference type="RuleBase" id="RU003357"/>
    </source>
</evidence>
<dbReference type="RefSeq" id="WP_377282810.1">
    <property type="nucleotide sequence ID" value="NZ_JBHRSI010000008.1"/>
</dbReference>
<feature type="domain" description="TonB-dependent receptor plug" evidence="12">
    <location>
        <begin position="40"/>
        <end position="116"/>
    </location>
</feature>
<dbReference type="InterPro" id="IPR000531">
    <property type="entry name" value="Beta-barrel_TonB"/>
</dbReference>
<dbReference type="Gene3D" id="2.40.170.20">
    <property type="entry name" value="TonB-dependent receptor, beta-barrel domain"/>
    <property type="match status" value="1"/>
</dbReference>
<keyword evidence="8 13" id="KW-0675">Receptor</keyword>
<dbReference type="Pfam" id="PF00593">
    <property type="entry name" value="TonB_dep_Rec_b-barrel"/>
    <property type="match status" value="1"/>
</dbReference>
<keyword evidence="5" id="KW-0732">Signal</keyword>
<evidence type="ECO:0000259" key="12">
    <source>
        <dbReference type="Pfam" id="PF07715"/>
    </source>
</evidence>
<name>A0ABW4N1K5_9CAUL</name>
<sequence length="680" mass="73775">MLVTSIFAAALAAAAPDAASDAQASEAAPAAAPAVISYPPAFFESFAPGNAFEMVSRLPGFAFDGGADVRGFEGAAGNVLIDGERPASKSDNLESILRRIPFSQVERIDLIRGGAPGIDMQGQSVIANVIRKQGGGFRGLAAISNNAAYDGRNAQGARLEGSGKWGVTSWEAGVVGGEGIDDGAGDGPAVHLDAAGRPVETAFLDTDGDVLNVNATGAIETPLAGGKLRVNGRFFAEVYEYDELGRVTFPTPYLARGQDEVDTVSTELGGRYSRVLGARTSLELVGIQQTESQQIASNFEAPGEAVAFTRDSDLGESIGRAKLSYRHNDRLSFEAGAEGAFNWLEGVTRLAVNGAPVPVPAGDVRVEEKRGEVFGKAVWQAHRKLTLEGGLRYEGSNISSEGDVELEKTLYFLKPRAALTWAPDEKTQLRLRLERVVGQLDFDDFVSSDSVNSSTLTAGNPDLDPEQEWVVEAALERRFLDGGAVVLTARRSNLTDVIDRAPIRTLEGVFDAPANIGDGIRDELVLNLTLPLTRLGLKGAQLQAESTWRRSEVTDPTTLQKREISGLRPLEWEAHFTHDLPRLNTTWGVNVFGAWRETYYRFDEVDVVKLKNWVELFAEVRPRPDINVRLAVSNVGERGFRRTRYVYPGGRDVTLAPEVFDRDRQFGRLFYVRVRKSFGG</sequence>
<gene>
    <name evidence="13" type="ORF">ACFSC0_11405</name>
</gene>
<dbReference type="InterPro" id="IPR012910">
    <property type="entry name" value="Plug_dom"/>
</dbReference>
<evidence type="ECO:0000256" key="7">
    <source>
        <dbReference type="ARBA" id="ARBA00023136"/>
    </source>
</evidence>
<dbReference type="InterPro" id="IPR036942">
    <property type="entry name" value="Beta-barrel_TonB_sf"/>
</dbReference>
<dbReference type="SUPFAM" id="SSF56935">
    <property type="entry name" value="Porins"/>
    <property type="match status" value="1"/>
</dbReference>
<dbReference type="InterPro" id="IPR039426">
    <property type="entry name" value="TonB-dep_rcpt-like"/>
</dbReference>
<comment type="subcellular location">
    <subcellularLocation>
        <location evidence="1">Cell outer membrane</location>
        <topology evidence="1">Multi-pass membrane protein</topology>
    </subcellularLocation>
</comment>
<keyword evidence="3" id="KW-1134">Transmembrane beta strand</keyword>
<evidence type="ECO:0000256" key="2">
    <source>
        <dbReference type="ARBA" id="ARBA00022448"/>
    </source>
</evidence>
<evidence type="ECO:0000256" key="8">
    <source>
        <dbReference type="ARBA" id="ARBA00023170"/>
    </source>
</evidence>
<keyword evidence="9" id="KW-0998">Cell outer membrane</keyword>
<keyword evidence="2" id="KW-0813">Transport</keyword>
<comment type="caution">
    <text evidence="13">The sequence shown here is derived from an EMBL/GenBank/DDBJ whole genome shotgun (WGS) entry which is preliminary data.</text>
</comment>
<proteinExistence type="inferred from homology"/>
<dbReference type="EMBL" id="JBHUEY010000001">
    <property type="protein sequence ID" value="MFD1784002.1"/>
    <property type="molecule type" value="Genomic_DNA"/>
</dbReference>
<feature type="domain" description="TonB-dependent receptor-like beta-barrel" evidence="11">
    <location>
        <begin position="231"/>
        <end position="521"/>
    </location>
</feature>
<evidence type="ECO:0000256" key="9">
    <source>
        <dbReference type="ARBA" id="ARBA00023237"/>
    </source>
</evidence>
<evidence type="ECO:0000256" key="5">
    <source>
        <dbReference type="ARBA" id="ARBA00022729"/>
    </source>
</evidence>
<accession>A0ABW4N1K5</accession>
<protein>
    <submittedName>
        <fullName evidence="13">TonB-dependent receptor plug domain-containing protein</fullName>
    </submittedName>
</protein>
<dbReference type="Proteomes" id="UP001597237">
    <property type="component" value="Unassembled WGS sequence"/>
</dbReference>
<evidence type="ECO:0000256" key="6">
    <source>
        <dbReference type="ARBA" id="ARBA00023077"/>
    </source>
</evidence>
<keyword evidence="7 10" id="KW-0472">Membrane</keyword>
<organism evidence="13 14">
    <name type="scientific">Phenylobacterium terrae</name>
    <dbReference type="NCBI Taxonomy" id="2665495"/>
    <lineage>
        <taxon>Bacteria</taxon>
        <taxon>Pseudomonadati</taxon>
        <taxon>Pseudomonadota</taxon>
        <taxon>Alphaproteobacteria</taxon>
        <taxon>Caulobacterales</taxon>
        <taxon>Caulobacteraceae</taxon>
        <taxon>Phenylobacterium</taxon>
    </lineage>
</organism>
<evidence type="ECO:0000313" key="13">
    <source>
        <dbReference type="EMBL" id="MFD1784002.1"/>
    </source>
</evidence>
<evidence type="ECO:0000256" key="3">
    <source>
        <dbReference type="ARBA" id="ARBA00022452"/>
    </source>
</evidence>
<keyword evidence="6 10" id="KW-0798">TonB box</keyword>
<evidence type="ECO:0000313" key="14">
    <source>
        <dbReference type="Proteomes" id="UP001597237"/>
    </source>
</evidence>
<keyword evidence="4" id="KW-0812">Transmembrane</keyword>
<comment type="similarity">
    <text evidence="10">Belongs to the TonB-dependent receptor family.</text>
</comment>
<evidence type="ECO:0000256" key="1">
    <source>
        <dbReference type="ARBA" id="ARBA00004571"/>
    </source>
</evidence>